<organism evidence="2 3">
    <name type="scientific">Desulfofustis glycolicus DSM 9705</name>
    <dbReference type="NCBI Taxonomy" id="1121409"/>
    <lineage>
        <taxon>Bacteria</taxon>
        <taxon>Pseudomonadati</taxon>
        <taxon>Thermodesulfobacteriota</taxon>
        <taxon>Desulfobulbia</taxon>
        <taxon>Desulfobulbales</taxon>
        <taxon>Desulfocapsaceae</taxon>
        <taxon>Desulfofustis</taxon>
    </lineage>
</organism>
<evidence type="ECO:0000313" key="3">
    <source>
        <dbReference type="Proteomes" id="UP000184139"/>
    </source>
</evidence>
<dbReference type="PANTHER" id="PTHR21600">
    <property type="entry name" value="MITOCHONDRIAL RNA PSEUDOURIDINE SYNTHASE"/>
    <property type="match status" value="1"/>
</dbReference>
<dbReference type="GO" id="GO:0009982">
    <property type="term" value="F:pseudouridine synthase activity"/>
    <property type="evidence" value="ECO:0007669"/>
    <property type="project" value="InterPro"/>
</dbReference>
<dbReference type="PANTHER" id="PTHR21600:SF89">
    <property type="entry name" value="RIBOSOMAL LARGE SUBUNIT PSEUDOURIDINE SYNTHASE A"/>
    <property type="match status" value="1"/>
</dbReference>
<dbReference type="CDD" id="cd02869">
    <property type="entry name" value="PseudoU_synth_RluA_like"/>
    <property type="match status" value="1"/>
</dbReference>
<dbReference type="InterPro" id="IPR006145">
    <property type="entry name" value="PsdUridine_synth_RsuA/RluA"/>
</dbReference>
<dbReference type="GO" id="GO:0000455">
    <property type="term" value="P:enzyme-directed rRNA pseudouridine synthesis"/>
    <property type="evidence" value="ECO:0007669"/>
    <property type="project" value="TreeGrafter"/>
</dbReference>
<keyword evidence="3" id="KW-1185">Reference proteome</keyword>
<dbReference type="STRING" id="1121409.SAMN02745124_00724"/>
<feature type="domain" description="Pseudouridine synthase RsuA/RluA-like" evidence="1">
    <location>
        <begin position="14"/>
        <end position="163"/>
    </location>
</feature>
<gene>
    <name evidence="2" type="ORF">SAMN02745124_00724</name>
</gene>
<dbReference type="GO" id="GO:0003723">
    <property type="term" value="F:RNA binding"/>
    <property type="evidence" value="ECO:0007669"/>
    <property type="project" value="InterPro"/>
</dbReference>
<name>A0A1M5THT1_9BACT</name>
<dbReference type="InterPro" id="IPR050188">
    <property type="entry name" value="RluA_PseudoU_synthase"/>
</dbReference>
<dbReference type="PROSITE" id="PS01129">
    <property type="entry name" value="PSI_RLU"/>
    <property type="match status" value="1"/>
</dbReference>
<dbReference type="SUPFAM" id="SSF55120">
    <property type="entry name" value="Pseudouridine synthase"/>
    <property type="match status" value="1"/>
</dbReference>
<dbReference type="Gene3D" id="3.30.2350.10">
    <property type="entry name" value="Pseudouridine synthase"/>
    <property type="match status" value="1"/>
</dbReference>
<dbReference type="OrthoDB" id="128480at2"/>
<dbReference type="InterPro" id="IPR020103">
    <property type="entry name" value="PsdUridine_synth_cat_dom_sf"/>
</dbReference>
<protein>
    <submittedName>
        <fullName evidence="2">tRNA pseudouridine32 synthase / 23S rRNA pseudouridine746 synthase</fullName>
    </submittedName>
</protein>
<evidence type="ECO:0000313" key="2">
    <source>
        <dbReference type="EMBL" id="SHH50210.1"/>
    </source>
</evidence>
<dbReference type="RefSeq" id="WP_073373464.1">
    <property type="nucleotide sequence ID" value="NZ_FQXS01000003.1"/>
</dbReference>
<dbReference type="Proteomes" id="UP000184139">
    <property type="component" value="Unassembled WGS sequence"/>
</dbReference>
<reference evidence="2 3" key="1">
    <citation type="submission" date="2016-11" db="EMBL/GenBank/DDBJ databases">
        <authorList>
            <person name="Jaros S."/>
            <person name="Januszkiewicz K."/>
            <person name="Wedrychowicz H."/>
        </authorList>
    </citation>
    <scope>NUCLEOTIDE SEQUENCE [LARGE SCALE GENOMIC DNA]</scope>
    <source>
        <strain evidence="2 3">DSM 9705</strain>
    </source>
</reference>
<sequence>MAVEPDIVFCDDQLVLIDKPAGLLAVPGRGPARQDCAVVRVRRRVPDLPKQPAVHRLDMATSGLMLLARTTAAHRELARQFEHRLVIKRYIAVLCNAPPAPSGIIEMAFRLDPEDRPRQIFDPVNGRVGVTLWQTLGEEPLGTRVEFTPLTGRTHQLRVHAAHPRGLNAPIVGDSLYGSSRMEQRLLLHASYLLFYHPASSRPLEFHRPPPF</sequence>
<evidence type="ECO:0000259" key="1">
    <source>
        <dbReference type="Pfam" id="PF00849"/>
    </source>
</evidence>
<dbReference type="AlphaFoldDB" id="A0A1M5THT1"/>
<proteinExistence type="predicted"/>
<dbReference type="InterPro" id="IPR006224">
    <property type="entry name" value="PsdUridine_synth_RluA-like_CS"/>
</dbReference>
<dbReference type="GO" id="GO:0140098">
    <property type="term" value="F:catalytic activity, acting on RNA"/>
    <property type="evidence" value="ECO:0007669"/>
    <property type="project" value="UniProtKB-ARBA"/>
</dbReference>
<accession>A0A1M5THT1</accession>
<dbReference type="EMBL" id="FQXS01000003">
    <property type="protein sequence ID" value="SHH50210.1"/>
    <property type="molecule type" value="Genomic_DNA"/>
</dbReference>
<dbReference type="Pfam" id="PF00849">
    <property type="entry name" value="PseudoU_synth_2"/>
    <property type="match status" value="1"/>
</dbReference>